<feature type="compositionally biased region" description="Basic residues" evidence="1">
    <location>
        <begin position="89"/>
        <end position="115"/>
    </location>
</feature>
<dbReference type="EMBL" id="CAEZXY010000082">
    <property type="protein sequence ID" value="CAB4717622.1"/>
    <property type="molecule type" value="Genomic_DNA"/>
</dbReference>
<organism evidence="2">
    <name type="scientific">freshwater metagenome</name>
    <dbReference type="NCBI Taxonomy" id="449393"/>
    <lineage>
        <taxon>unclassified sequences</taxon>
        <taxon>metagenomes</taxon>
        <taxon>ecological metagenomes</taxon>
    </lineage>
</organism>
<evidence type="ECO:0000313" key="2">
    <source>
        <dbReference type="EMBL" id="CAB4717622.1"/>
    </source>
</evidence>
<protein>
    <submittedName>
        <fullName evidence="2">Unannotated protein</fullName>
    </submittedName>
</protein>
<feature type="region of interest" description="Disordered" evidence="1">
    <location>
        <begin position="88"/>
        <end position="115"/>
    </location>
</feature>
<evidence type="ECO:0000256" key="1">
    <source>
        <dbReference type="SAM" id="MobiDB-lite"/>
    </source>
</evidence>
<gene>
    <name evidence="2" type="ORF">UFOPK2624_01477</name>
</gene>
<name>A0A6J6R3H8_9ZZZZ</name>
<accession>A0A6J6R3H8</accession>
<proteinExistence type="predicted"/>
<reference evidence="2" key="1">
    <citation type="submission" date="2020-05" db="EMBL/GenBank/DDBJ databases">
        <authorList>
            <person name="Chiriac C."/>
            <person name="Salcher M."/>
            <person name="Ghai R."/>
            <person name="Kavagutti S V."/>
        </authorList>
    </citation>
    <scope>NUCLEOTIDE SEQUENCE</scope>
</reference>
<dbReference type="AlphaFoldDB" id="A0A6J6R3H8"/>
<sequence length="207" mass="25014">MARACPSGRIARLRLTDNRRPSRFPVRDHSCTCFCCRSNNHTQDRHVGVVQRLPPSGDPRQRSSNDRPVKWWSPRVRYWRRLDDDRLRASRHSARSPRHSHRPHGRSHHHHQGLVRNRTCRFSRRVLQHHRSRRNAETIAIAGSVPHWRRWQESPHHRGSRGRHHRHQRCAHSWRHRCISRSKRHCGSHRRKTAVDRRCRWQSLRQP</sequence>